<dbReference type="AlphaFoldDB" id="A0A103YDA6"/>
<evidence type="ECO:0000313" key="2">
    <source>
        <dbReference type="EMBL" id="KVI06987.1"/>
    </source>
</evidence>
<evidence type="ECO:0000313" key="3">
    <source>
        <dbReference type="Proteomes" id="UP000243975"/>
    </source>
</evidence>
<dbReference type="PANTHER" id="PTHR31300">
    <property type="entry name" value="LIPASE"/>
    <property type="match status" value="1"/>
</dbReference>
<reference evidence="2 3" key="1">
    <citation type="journal article" date="2016" name="Sci. Rep.">
        <title>The genome sequence of the outbreeding globe artichoke constructed de novo incorporating a phase-aware low-pass sequencing strategy of F1 progeny.</title>
        <authorList>
            <person name="Scaglione D."/>
            <person name="Reyes-Chin-Wo S."/>
            <person name="Acquadro A."/>
            <person name="Froenicke L."/>
            <person name="Portis E."/>
            <person name="Beitel C."/>
            <person name="Tirone M."/>
            <person name="Mauro R."/>
            <person name="Lo Monaco A."/>
            <person name="Mauromicale G."/>
            <person name="Faccioli P."/>
            <person name="Cattivelli L."/>
            <person name="Rieseberg L."/>
            <person name="Michelmore R."/>
            <person name="Lanteri S."/>
        </authorList>
    </citation>
    <scope>NUCLEOTIDE SEQUENCE [LARGE SCALE GENOMIC DNA]</scope>
    <source>
        <strain evidence="2">2C</strain>
    </source>
</reference>
<comment type="caution">
    <text evidence="2">The sequence shown here is derived from an EMBL/GenBank/DDBJ whole genome shotgun (WGS) entry which is preliminary data.</text>
</comment>
<evidence type="ECO:0000256" key="1">
    <source>
        <dbReference type="SAM" id="MobiDB-lite"/>
    </source>
</evidence>
<dbReference type="PANTHER" id="PTHR31300:SF42">
    <property type="match status" value="1"/>
</dbReference>
<feature type="region of interest" description="Disordered" evidence="1">
    <location>
        <begin position="204"/>
        <end position="223"/>
    </location>
</feature>
<sequence length="423" mass="46595">MRTLCPNLANQDALETVLEVPIPEESFHATNDTNSTASWRSMKPPITPHSTDYGGRNAEIQLLLGVVGAPLIPLPIPSGHPNFINPNINDHQPIEASMAKYIVQQYIAATGGERALNSVDSMFAVGKVKMVASEFIAGDGISMNCNGLSLGGSVMKIKSVRNGGGEMGGFVLWQKRPNLWSFELVVSGCKISAGSDGKVAWRQTPWHQSHASRGPPRPLRRSLQGLDPRSTANLFTNSICVGEKTINGEDCFVLKLEAEPSSLKQRSSSNVEIIHHTVWGYFSQRTGLLHHLKDSHLIKIKALGSDNVFWETTMESLVQDYRVVDGINIAHGGRTTVSLFRSGEKSESHSRTKMEEVWMIEDLDFNIKGLSMDCFLPPSDLKKVVDQETDDVVSSDTRNAQFTSKNRGMRFGVSKVMDFDPTR</sequence>
<gene>
    <name evidence="2" type="ORF">Ccrd_014649</name>
</gene>
<protein>
    <submittedName>
        <fullName evidence="2">Uncharacterized protein</fullName>
    </submittedName>
</protein>
<dbReference type="Proteomes" id="UP000243975">
    <property type="component" value="Unassembled WGS sequence"/>
</dbReference>
<dbReference type="Pfam" id="PF04788">
    <property type="entry name" value="DUF620"/>
    <property type="match status" value="1"/>
</dbReference>
<dbReference type="InterPro" id="IPR006873">
    <property type="entry name" value="DUF620"/>
</dbReference>
<feature type="compositionally biased region" description="Polar residues" evidence="1">
    <location>
        <begin position="28"/>
        <end position="39"/>
    </location>
</feature>
<dbReference type="Gramene" id="KVI06987">
    <property type="protein sequence ID" value="KVI06987"/>
    <property type="gene ID" value="Ccrd_014649"/>
</dbReference>
<name>A0A103YDA6_CYNCS</name>
<dbReference type="OMA" id="INEVWKI"/>
<keyword evidence="3" id="KW-1185">Reference proteome</keyword>
<feature type="region of interest" description="Disordered" evidence="1">
    <location>
        <begin position="27"/>
        <end position="46"/>
    </location>
</feature>
<dbReference type="EMBL" id="LEKV01001534">
    <property type="protein sequence ID" value="KVI06987.1"/>
    <property type="molecule type" value="Genomic_DNA"/>
</dbReference>
<proteinExistence type="predicted"/>
<organism evidence="2 3">
    <name type="scientific">Cynara cardunculus var. scolymus</name>
    <name type="common">Globe artichoke</name>
    <name type="synonym">Cynara scolymus</name>
    <dbReference type="NCBI Taxonomy" id="59895"/>
    <lineage>
        <taxon>Eukaryota</taxon>
        <taxon>Viridiplantae</taxon>
        <taxon>Streptophyta</taxon>
        <taxon>Embryophyta</taxon>
        <taxon>Tracheophyta</taxon>
        <taxon>Spermatophyta</taxon>
        <taxon>Magnoliopsida</taxon>
        <taxon>eudicotyledons</taxon>
        <taxon>Gunneridae</taxon>
        <taxon>Pentapetalae</taxon>
        <taxon>asterids</taxon>
        <taxon>campanulids</taxon>
        <taxon>Asterales</taxon>
        <taxon>Asteraceae</taxon>
        <taxon>Carduoideae</taxon>
        <taxon>Cardueae</taxon>
        <taxon>Carduinae</taxon>
        <taxon>Cynara</taxon>
    </lineage>
</organism>
<dbReference type="STRING" id="59895.A0A103YDA6"/>
<dbReference type="OrthoDB" id="1065010at2759"/>
<accession>A0A103YDA6</accession>